<comment type="caution">
    <text evidence="2">The sequence shown here is derived from an EMBL/GenBank/DDBJ whole genome shotgun (WGS) entry which is preliminary data.</text>
</comment>
<organism evidence="2 3">
    <name type="scientific">Sclerotinia nivalis</name>
    <dbReference type="NCBI Taxonomy" id="352851"/>
    <lineage>
        <taxon>Eukaryota</taxon>
        <taxon>Fungi</taxon>
        <taxon>Dikarya</taxon>
        <taxon>Ascomycota</taxon>
        <taxon>Pezizomycotina</taxon>
        <taxon>Leotiomycetes</taxon>
        <taxon>Helotiales</taxon>
        <taxon>Sclerotiniaceae</taxon>
        <taxon>Sclerotinia</taxon>
    </lineage>
</organism>
<protein>
    <submittedName>
        <fullName evidence="2">Uncharacterized protein</fullName>
    </submittedName>
</protein>
<feature type="compositionally biased region" description="Polar residues" evidence="1">
    <location>
        <begin position="10"/>
        <end position="20"/>
    </location>
</feature>
<sequence length="90" mass="10345">MFEQQRGPYNPTSYAAQQPDITRGRTRIEVPMSKDPSTHQPPARVNQSVEKSVTQLLVVPVKKASRAKDFYEMTFMLKSGDRRHGVREVR</sequence>
<name>A0A9X0AGA2_9HELO</name>
<accession>A0A9X0AGA2</accession>
<evidence type="ECO:0000313" key="2">
    <source>
        <dbReference type="EMBL" id="KAJ8062285.1"/>
    </source>
</evidence>
<gene>
    <name evidence="2" type="ORF">OCU04_008831</name>
</gene>
<evidence type="ECO:0000256" key="1">
    <source>
        <dbReference type="SAM" id="MobiDB-lite"/>
    </source>
</evidence>
<dbReference type="AlphaFoldDB" id="A0A9X0AGA2"/>
<keyword evidence="3" id="KW-1185">Reference proteome</keyword>
<dbReference type="EMBL" id="JAPEIS010000010">
    <property type="protein sequence ID" value="KAJ8062285.1"/>
    <property type="molecule type" value="Genomic_DNA"/>
</dbReference>
<dbReference type="Proteomes" id="UP001152300">
    <property type="component" value="Unassembled WGS sequence"/>
</dbReference>
<evidence type="ECO:0000313" key="3">
    <source>
        <dbReference type="Proteomes" id="UP001152300"/>
    </source>
</evidence>
<feature type="region of interest" description="Disordered" evidence="1">
    <location>
        <begin position="1"/>
        <end position="21"/>
    </location>
</feature>
<reference evidence="2" key="1">
    <citation type="submission" date="2022-11" db="EMBL/GenBank/DDBJ databases">
        <title>Genome Resource of Sclerotinia nivalis Strain SnTB1, a Plant Pathogen Isolated from American Ginseng.</title>
        <authorList>
            <person name="Fan S."/>
        </authorList>
    </citation>
    <scope>NUCLEOTIDE SEQUENCE</scope>
    <source>
        <strain evidence="2">SnTB1</strain>
    </source>
</reference>
<dbReference type="OrthoDB" id="10424906at2759"/>
<proteinExistence type="predicted"/>